<dbReference type="Gene3D" id="1.25.40.10">
    <property type="entry name" value="Tetratricopeptide repeat domain"/>
    <property type="match status" value="2"/>
</dbReference>
<dbReference type="InterPro" id="IPR011990">
    <property type="entry name" value="TPR-like_helical_dom_sf"/>
</dbReference>
<evidence type="ECO:0000256" key="1">
    <source>
        <dbReference type="PROSITE-ProRule" id="PRU00339"/>
    </source>
</evidence>
<name>A0ABT9E7N2_9PROT</name>
<keyword evidence="1" id="KW-0802">TPR repeat</keyword>
<organism evidence="3 4">
    <name type="scientific">Paracraurococcus lichenis</name>
    <dbReference type="NCBI Taxonomy" id="3064888"/>
    <lineage>
        <taxon>Bacteria</taxon>
        <taxon>Pseudomonadati</taxon>
        <taxon>Pseudomonadota</taxon>
        <taxon>Alphaproteobacteria</taxon>
        <taxon>Acetobacterales</taxon>
        <taxon>Roseomonadaceae</taxon>
        <taxon>Paracraurococcus</taxon>
    </lineage>
</organism>
<accession>A0ABT9E7N2</accession>
<evidence type="ECO:0008006" key="5">
    <source>
        <dbReference type="Google" id="ProtNLM"/>
    </source>
</evidence>
<dbReference type="InterPro" id="IPR019734">
    <property type="entry name" value="TPR_rpt"/>
</dbReference>
<dbReference type="Proteomes" id="UP001243009">
    <property type="component" value="Unassembled WGS sequence"/>
</dbReference>
<dbReference type="EMBL" id="JAUTWS010000041">
    <property type="protein sequence ID" value="MDO9712156.1"/>
    <property type="molecule type" value="Genomic_DNA"/>
</dbReference>
<evidence type="ECO:0000256" key="2">
    <source>
        <dbReference type="SAM" id="MobiDB-lite"/>
    </source>
</evidence>
<dbReference type="SUPFAM" id="SSF48452">
    <property type="entry name" value="TPR-like"/>
    <property type="match status" value="1"/>
</dbReference>
<reference evidence="3 4" key="1">
    <citation type="submission" date="2023-08" db="EMBL/GenBank/DDBJ databases">
        <title>The draft genome sequence of Paracraurococcus sp. LOR1-02.</title>
        <authorList>
            <person name="Kingkaew E."/>
            <person name="Tanasupawat S."/>
        </authorList>
    </citation>
    <scope>NUCLEOTIDE SEQUENCE [LARGE SCALE GENOMIC DNA]</scope>
    <source>
        <strain evidence="3 4">LOR1-02</strain>
    </source>
</reference>
<keyword evidence="4" id="KW-1185">Reference proteome</keyword>
<comment type="caution">
    <text evidence="3">The sequence shown here is derived from an EMBL/GenBank/DDBJ whole genome shotgun (WGS) entry which is preliminary data.</text>
</comment>
<dbReference type="PROSITE" id="PS50005">
    <property type="entry name" value="TPR"/>
    <property type="match status" value="1"/>
</dbReference>
<feature type="repeat" description="TPR" evidence="1">
    <location>
        <begin position="235"/>
        <end position="268"/>
    </location>
</feature>
<protein>
    <recommendedName>
        <fullName evidence="5">Tetratricopeptide repeat protein</fullName>
    </recommendedName>
</protein>
<gene>
    <name evidence="3" type="ORF">Q7A36_27685</name>
</gene>
<feature type="region of interest" description="Disordered" evidence="2">
    <location>
        <begin position="439"/>
        <end position="461"/>
    </location>
</feature>
<evidence type="ECO:0000313" key="3">
    <source>
        <dbReference type="EMBL" id="MDO9712156.1"/>
    </source>
</evidence>
<evidence type="ECO:0000313" key="4">
    <source>
        <dbReference type="Proteomes" id="UP001243009"/>
    </source>
</evidence>
<sequence>MEGLAKRATNLVTLSAALLGLCLAATLFAMLGARAAKELQGRVLEVQPIAVQGEKASVLDPQRLAARVAAEINRVLAAGNELGSLTAAAGIQDLPEVSIPETGLSLRLVGQVLDAVLKDPARSVSGELQAGAEGITLTLWQPLGARVASGRGTGRADPAGLDRAITAAVAQLLRETQPVIYAAHAYAACREVRGVKEECLDPQPDTEGKRRPVLALLQAAARGTAGLPAEPAALAQAAYLQGIWFHEHHDRAAAIEHYGRAIALSPGDAATAHYHRGNAWQELGDARQAERDAGAAGAARDYYRQAEWDFRRSLARRPDNAFAWNGLGNAIAKLDPADEEAAEAYRRASRLMPLYLAPQVGLGRLCLLRRDRRGATEAFERAALLAGQEPALVLDLAAALRPLDADAARRLLARAAIAHPGGPEAQTLAAALEGWPPAAAPARGRAPQATMLAAQAAQPGR</sequence>
<dbReference type="RefSeq" id="WP_305107013.1">
    <property type="nucleotide sequence ID" value="NZ_JAUTWS010000041.1"/>
</dbReference>
<proteinExistence type="predicted"/>